<keyword evidence="6" id="KW-0969">Cilium</keyword>
<proteinExistence type="inferred from homology"/>
<dbReference type="AlphaFoldDB" id="A0A8C5B5M8"/>
<comment type="similarity">
    <text evidence="2">Belongs to the flagellar radial spoke RSP3 family.</text>
</comment>
<evidence type="ECO:0000256" key="8">
    <source>
        <dbReference type="ARBA" id="ARBA00023273"/>
    </source>
</evidence>
<gene>
    <name evidence="11" type="primary">rsph3</name>
</gene>
<evidence type="ECO:0000256" key="4">
    <source>
        <dbReference type="ARBA" id="ARBA00022553"/>
    </source>
</evidence>
<protein>
    <submittedName>
        <fullName evidence="11">Radial spoke head 3</fullName>
    </submittedName>
</protein>
<evidence type="ECO:0000256" key="3">
    <source>
        <dbReference type="ARBA" id="ARBA00022490"/>
    </source>
</evidence>
<dbReference type="GeneTree" id="ENSGT00390000004172"/>
<dbReference type="PANTHER" id="PTHR21648">
    <property type="entry name" value="FLAGELLAR RADIAL SPOKE PROTEIN 3"/>
    <property type="match status" value="1"/>
</dbReference>
<keyword evidence="5" id="KW-0282">Flagellum</keyword>
<feature type="coiled-coil region" evidence="9">
    <location>
        <begin position="202"/>
        <end position="239"/>
    </location>
</feature>
<keyword evidence="7" id="KW-0206">Cytoskeleton</keyword>
<keyword evidence="9" id="KW-0175">Coiled coil</keyword>
<feature type="compositionally biased region" description="Basic and acidic residues" evidence="10">
    <location>
        <begin position="30"/>
        <end position="41"/>
    </location>
</feature>
<dbReference type="PANTHER" id="PTHR21648:SF0">
    <property type="entry name" value="RADIAL SPOKE HEAD PROTEIN 3 HOMOLOG"/>
    <property type="match status" value="1"/>
</dbReference>
<evidence type="ECO:0000256" key="10">
    <source>
        <dbReference type="SAM" id="MobiDB-lite"/>
    </source>
</evidence>
<feature type="compositionally biased region" description="Polar residues" evidence="10">
    <location>
        <begin position="1"/>
        <end position="20"/>
    </location>
</feature>
<keyword evidence="8" id="KW-0966">Cell projection</keyword>
<name>A0A8C5B5M8_GADMO</name>
<dbReference type="Pfam" id="PF06098">
    <property type="entry name" value="Radial_spoke_3"/>
    <property type="match status" value="1"/>
</dbReference>
<evidence type="ECO:0000256" key="6">
    <source>
        <dbReference type="ARBA" id="ARBA00023069"/>
    </source>
</evidence>
<feature type="region of interest" description="Disordered" evidence="10">
    <location>
        <begin position="1"/>
        <end position="41"/>
    </location>
</feature>
<comment type="subcellular location">
    <subcellularLocation>
        <location evidence="1">Cytoplasm</location>
        <location evidence="1">Cytoskeleton</location>
        <location evidence="1">Flagellum axoneme</location>
    </subcellularLocation>
</comment>
<reference evidence="11" key="2">
    <citation type="submission" date="2025-09" db="UniProtKB">
        <authorList>
            <consortium name="Ensembl"/>
        </authorList>
    </citation>
    <scope>IDENTIFICATION</scope>
</reference>
<organism evidence="11 12">
    <name type="scientific">Gadus morhua</name>
    <name type="common">Atlantic cod</name>
    <dbReference type="NCBI Taxonomy" id="8049"/>
    <lineage>
        <taxon>Eukaryota</taxon>
        <taxon>Metazoa</taxon>
        <taxon>Chordata</taxon>
        <taxon>Craniata</taxon>
        <taxon>Vertebrata</taxon>
        <taxon>Euteleostomi</taxon>
        <taxon>Actinopterygii</taxon>
        <taxon>Neopterygii</taxon>
        <taxon>Teleostei</taxon>
        <taxon>Neoteleostei</taxon>
        <taxon>Acanthomorphata</taxon>
        <taxon>Zeiogadaria</taxon>
        <taxon>Gadariae</taxon>
        <taxon>Gadiformes</taxon>
        <taxon>Gadoidei</taxon>
        <taxon>Gadidae</taxon>
        <taxon>Gadus</taxon>
    </lineage>
</organism>
<keyword evidence="12" id="KW-1185">Reference proteome</keyword>
<evidence type="ECO:0000256" key="1">
    <source>
        <dbReference type="ARBA" id="ARBA00004611"/>
    </source>
</evidence>
<evidence type="ECO:0000256" key="7">
    <source>
        <dbReference type="ARBA" id="ARBA00023212"/>
    </source>
</evidence>
<accession>A0A8C5B5M8</accession>
<dbReference type="GO" id="GO:0005929">
    <property type="term" value="C:cilium"/>
    <property type="evidence" value="ECO:0007669"/>
    <property type="project" value="TreeGrafter"/>
</dbReference>
<evidence type="ECO:0000256" key="2">
    <source>
        <dbReference type="ARBA" id="ARBA00006737"/>
    </source>
</evidence>
<evidence type="ECO:0000313" key="11">
    <source>
        <dbReference type="Ensembl" id="ENSGMOP00000041546.1"/>
    </source>
</evidence>
<evidence type="ECO:0000256" key="9">
    <source>
        <dbReference type="SAM" id="Coils"/>
    </source>
</evidence>
<reference evidence="11" key="1">
    <citation type="submission" date="2025-08" db="UniProtKB">
        <authorList>
            <consortium name="Ensembl"/>
        </authorList>
    </citation>
    <scope>IDENTIFICATION</scope>
</reference>
<dbReference type="Proteomes" id="UP000694546">
    <property type="component" value="Chromosome 21"/>
</dbReference>
<dbReference type="InterPro" id="IPR009290">
    <property type="entry name" value="Radial_spoke_3"/>
</dbReference>
<evidence type="ECO:0000256" key="5">
    <source>
        <dbReference type="ARBA" id="ARBA00022846"/>
    </source>
</evidence>
<sequence>MSSVLPTQKESLNGTYTFSSRPRPAQNRSKYRENPAETNERHTNYGNIMYDRRVVRGNTYAQQIIPIPAPADRAEIQQREAHKRAMARKRARAQLRSKTPDAIAGRSHVDVQTELYLEELSDHIEATNVDCQTDAFLDKPPTPLFVPAKTGKDVATQIKDGELFDFDVEVRPVLEVLVGKTIEQSLLEVMEEEEMASLRAQQRSFQELRDAELAEVQRLEEQERRRREEKGRRIAQQREVLEKERETAEKVAAWAFTQHYLADLLASVYTALGDHGYFYDPVEKGVAALDYWQELQLAHLLLQWVTPLLSVSPPLKTHIVLLVCHVYVFTGSQMGQKQKKEFPPKRGNKGLLNLTYTNNPLFG</sequence>
<evidence type="ECO:0000313" key="12">
    <source>
        <dbReference type="Proteomes" id="UP000694546"/>
    </source>
</evidence>
<dbReference type="Ensembl" id="ENSGMOT00000074060.1">
    <property type="protein sequence ID" value="ENSGMOP00000041546.1"/>
    <property type="gene ID" value="ENSGMOG00000001635.2"/>
</dbReference>
<keyword evidence="3" id="KW-0963">Cytoplasm</keyword>
<keyword evidence="4" id="KW-0597">Phosphoprotein</keyword>